<dbReference type="InterPro" id="IPR036397">
    <property type="entry name" value="RNaseH_sf"/>
</dbReference>
<organism evidence="3 4">
    <name type="scientific">Halteria grandinella</name>
    <dbReference type="NCBI Taxonomy" id="5974"/>
    <lineage>
        <taxon>Eukaryota</taxon>
        <taxon>Sar</taxon>
        <taxon>Alveolata</taxon>
        <taxon>Ciliophora</taxon>
        <taxon>Intramacronucleata</taxon>
        <taxon>Spirotrichea</taxon>
        <taxon>Stichotrichia</taxon>
        <taxon>Sporadotrichida</taxon>
        <taxon>Halteriidae</taxon>
        <taxon>Halteria</taxon>
    </lineage>
</organism>
<feature type="domain" description="Piwi" evidence="2">
    <location>
        <begin position="616"/>
        <end position="912"/>
    </location>
</feature>
<dbReference type="InterPro" id="IPR036085">
    <property type="entry name" value="PAZ_dom_sf"/>
</dbReference>
<protein>
    <recommendedName>
        <fullName evidence="2">Piwi domain-containing protein</fullName>
    </recommendedName>
</protein>
<evidence type="ECO:0000313" key="4">
    <source>
        <dbReference type="Proteomes" id="UP000785679"/>
    </source>
</evidence>
<dbReference type="GO" id="GO:0003723">
    <property type="term" value="F:RNA binding"/>
    <property type="evidence" value="ECO:0007669"/>
    <property type="project" value="InterPro"/>
</dbReference>
<dbReference type="Pfam" id="PF02170">
    <property type="entry name" value="PAZ"/>
    <property type="match status" value="1"/>
</dbReference>
<dbReference type="SMART" id="SM00950">
    <property type="entry name" value="Piwi"/>
    <property type="match status" value="1"/>
</dbReference>
<sequence>MTEVITDRVGRFESTRASSGYDFFHARSRERGEPISQQRGERYGRLAGIRREESPVEGAGEMNEMLGNQYAKTQNTFGGRGGAGDSRGGRGGGGGGFQRPQQQRGGGGGGGAGFGGGSQILQVEEGGSARLLSNHFMLSCRQKQGKIYIYKVDFDGDYPAEQKMEAMRQVKQELLASYGLNFYHSGKLFSAKLQADVIMLTSSFSSSEIHIAIQLSNSFSLDDQSEEIRKKPDYMHLVSFVQKIVKRNLYEKDYKQIGRMPKFFNTSEQEDLNDFRLIMWPGYTCQVKLLNYGIFMNVDTCTKFLQQQSVLDLINGLLRDKVSKADIDKKLTPKWDDSKSQSSFQSELDSSRLVVITSYNSASYQIEEILWKETPRSIQFFWKKRDPNTGKVISNDKINLAEYLEARYSIKLDREEYNQPILALTHNGQRLHLIPSRCHPASLPKDFTKNAQMMRDLRTHMITAPIQRFNRIGQLIQNFSDSKFLQEWEIKVNQNFPEINTTQLYHPSVIDPQNKVRRWADYERNQFKHSEPLYLKKDGWALVYGQRDFDNANALFSSLQEASRIFGIVVEEPQWVEASSGNAADLIAAIKDDIVPQKSSIIVVILPKPHEKKDIKKVLDKGGVPSQFITAAKLHKARIGVFSNLLKQMNAKLKLDLYRVNLPHFKKTMLIGVDVIMNGRNKLVGCCATVTPTLTQCITKLYNQHPPEGFTQERKVALGPQWKEELEEQITIDRTALIKEFVTEAMQQYQTNNKSLPDQVVIYRDGMGGPTLTAKVCQYEVNVIRELLEQTTPAYKPRIIYCLVDRNIQHRLFDKTGTLNPGPGTILDTALVENQGDLLYDFFMVPHKATVATAQPVLYKVVYNTSSLNKLQFETSTYHLCHNYFNFQGPVKVPMVCMYAHKIALYAQENKFMPNEKLSTLLHFL</sequence>
<dbReference type="PROSITE" id="PS50822">
    <property type="entry name" value="PIWI"/>
    <property type="match status" value="1"/>
</dbReference>
<evidence type="ECO:0000259" key="2">
    <source>
        <dbReference type="PROSITE" id="PS50822"/>
    </source>
</evidence>
<dbReference type="SUPFAM" id="SSF101690">
    <property type="entry name" value="PAZ domain"/>
    <property type="match status" value="1"/>
</dbReference>
<name>A0A8J8T6J3_HALGN</name>
<evidence type="ECO:0000256" key="1">
    <source>
        <dbReference type="SAM" id="MobiDB-lite"/>
    </source>
</evidence>
<feature type="compositionally biased region" description="Gly residues" evidence="1">
    <location>
        <begin position="104"/>
        <end position="118"/>
    </location>
</feature>
<dbReference type="EMBL" id="RRYP01003041">
    <property type="protein sequence ID" value="TNV84199.1"/>
    <property type="molecule type" value="Genomic_DNA"/>
</dbReference>
<dbReference type="Pfam" id="PF02171">
    <property type="entry name" value="Piwi"/>
    <property type="match status" value="1"/>
</dbReference>
<dbReference type="InterPro" id="IPR012337">
    <property type="entry name" value="RNaseH-like_sf"/>
</dbReference>
<dbReference type="Proteomes" id="UP000785679">
    <property type="component" value="Unassembled WGS sequence"/>
</dbReference>
<reference evidence="3" key="1">
    <citation type="submission" date="2019-06" db="EMBL/GenBank/DDBJ databases">
        <authorList>
            <person name="Zheng W."/>
        </authorList>
    </citation>
    <scope>NUCLEOTIDE SEQUENCE</scope>
    <source>
        <strain evidence="3">QDHG01</strain>
    </source>
</reference>
<evidence type="ECO:0000313" key="3">
    <source>
        <dbReference type="EMBL" id="TNV84199.1"/>
    </source>
</evidence>
<comment type="caution">
    <text evidence="3">The sequence shown here is derived from an EMBL/GenBank/DDBJ whole genome shotgun (WGS) entry which is preliminary data.</text>
</comment>
<dbReference type="AlphaFoldDB" id="A0A8J8T6J3"/>
<dbReference type="InterPro" id="IPR003100">
    <property type="entry name" value="PAZ_dom"/>
</dbReference>
<proteinExistence type="predicted"/>
<feature type="region of interest" description="Disordered" evidence="1">
    <location>
        <begin position="72"/>
        <end position="119"/>
    </location>
</feature>
<dbReference type="SUPFAM" id="SSF53098">
    <property type="entry name" value="Ribonuclease H-like"/>
    <property type="match status" value="1"/>
</dbReference>
<dbReference type="InterPro" id="IPR003165">
    <property type="entry name" value="Piwi"/>
</dbReference>
<dbReference type="Gene3D" id="3.30.420.10">
    <property type="entry name" value="Ribonuclease H-like superfamily/Ribonuclease H"/>
    <property type="match status" value="1"/>
</dbReference>
<gene>
    <name evidence="3" type="ORF">FGO68_gene5845</name>
</gene>
<dbReference type="Gene3D" id="3.40.50.2300">
    <property type="match status" value="1"/>
</dbReference>
<feature type="compositionally biased region" description="Gly residues" evidence="1">
    <location>
        <begin position="78"/>
        <end position="97"/>
    </location>
</feature>
<accession>A0A8J8T6J3</accession>
<keyword evidence="4" id="KW-1185">Reference proteome</keyword>
<dbReference type="OrthoDB" id="445936at2759"/>
<dbReference type="Gene3D" id="2.170.260.10">
    <property type="entry name" value="paz domain"/>
    <property type="match status" value="1"/>
</dbReference>
<dbReference type="PANTHER" id="PTHR22891">
    <property type="entry name" value="EUKARYOTIC TRANSLATION INITIATION FACTOR 2C"/>
    <property type="match status" value="1"/>
</dbReference>